<dbReference type="InterPro" id="IPR023885">
    <property type="entry name" value="4Fe4S-binding_SPASM_dom"/>
</dbReference>
<evidence type="ECO:0000313" key="3">
    <source>
        <dbReference type="Proteomes" id="UP000186631"/>
    </source>
</evidence>
<dbReference type="Pfam" id="PF13186">
    <property type="entry name" value="SPASM"/>
    <property type="match status" value="1"/>
</dbReference>
<accession>A0A1Q6IXI0</accession>
<dbReference type="InterPro" id="IPR013785">
    <property type="entry name" value="Aldolase_TIM"/>
</dbReference>
<protein>
    <recommendedName>
        <fullName evidence="1">4Fe4S-binding SPASM domain-containing protein</fullName>
    </recommendedName>
</protein>
<feature type="domain" description="4Fe4S-binding SPASM" evidence="1">
    <location>
        <begin position="12"/>
        <end position="57"/>
    </location>
</feature>
<organism evidence="2 3">
    <name type="scientific">Phocaeicola vulgatus</name>
    <name type="common">Bacteroides vulgatus</name>
    <dbReference type="NCBI Taxonomy" id="821"/>
    <lineage>
        <taxon>Bacteria</taxon>
        <taxon>Pseudomonadati</taxon>
        <taxon>Bacteroidota</taxon>
        <taxon>Bacteroidia</taxon>
        <taxon>Bacteroidales</taxon>
        <taxon>Bacteroidaceae</taxon>
        <taxon>Phocaeicola</taxon>
    </lineage>
</organism>
<gene>
    <name evidence="2" type="ORF">BHV80_13060</name>
</gene>
<name>A0A1Q6IXI0_PHOVU</name>
<dbReference type="Gene3D" id="3.20.20.70">
    <property type="entry name" value="Aldolase class I"/>
    <property type="match status" value="1"/>
</dbReference>
<evidence type="ECO:0000259" key="1">
    <source>
        <dbReference type="Pfam" id="PF13186"/>
    </source>
</evidence>
<dbReference type="Proteomes" id="UP000186631">
    <property type="component" value="Unassembled WGS sequence"/>
</dbReference>
<reference evidence="2 3" key="1">
    <citation type="journal article" date="2016" name="Nat. Biotechnol.">
        <title>Measurement of bacterial replication rates in microbial communities.</title>
        <authorList>
            <person name="Brown C.T."/>
            <person name="Olm M.R."/>
            <person name="Thomas B.C."/>
            <person name="Banfield J.F."/>
        </authorList>
    </citation>
    <scope>NUCLEOTIDE SEQUENCE [LARGE SCALE GENOMIC DNA]</scope>
    <source>
        <strain evidence="2">42_262</strain>
    </source>
</reference>
<sequence length="140" mass="16495">MRLMDSKEKTPCKHLFEDIIINPYGEVYACCGIGVCHIPQMRLGNIHQEPIQTIYERAFEDVLKIWLYTEGPQDVLAFVKKKTGQKFNWHTRHNCDICRTIFTDKSILSILRDNVFEADSMPLLFYHCKAKTENERRTKQ</sequence>
<dbReference type="EMBL" id="MNQV01000214">
    <property type="protein sequence ID" value="OKZ45326.1"/>
    <property type="molecule type" value="Genomic_DNA"/>
</dbReference>
<evidence type="ECO:0000313" key="2">
    <source>
        <dbReference type="EMBL" id="OKZ45326.1"/>
    </source>
</evidence>
<dbReference type="CDD" id="cd21109">
    <property type="entry name" value="SPASM"/>
    <property type="match status" value="1"/>
</dbReference>
<proteinExistence type="predicted"/>
<dbReference type="AlphaFoldDB" id="A0A1Q6IXI0"/>
<comment type="caution">
    <text evidence="2">The sequence shown here is derived from an EMBL/GenBank/DDBJ whole genome shotgun (WGS) entry which is preliminary data.</text>
</comment>